<name>A0ABY7U2M6_9SPHN</name>
<keyword evidence="2" id="KW-0564">Palmitate</keyword>
<feature type="chain" id="PRO_5045006439" evidence="2">
    <location>
        <begin position="22"/>
        <end position="458"/>
    </location>
</feature>
<dbReference type="EMBL" id="CP117418">
    <property type="protein sequence ID" value="WCT79759.1"/>
    <property type="molecule type" value="Genomic_DNA"/>
</dbReference>
<keyword evidence="3" id="KW-0614">Plasmid</keyword>
<keyword evidence="2" id="KW-0472">Membrane</keyword>
<keyword evidence="2" id="KW-0449">Lipoprotein</keyword>
<dbReference type="SUPFAM" id="SSF56954">
    <property type="entry name" value="Outer membrane efflux proteins (OEP)"/>
    <property type="match status" value="1"/>
</dbReference>
<dbReference type="PANTHER" id="PTHR30203">
    <property type="entry name" value="OUTER MEMBRANE CATION EFFLUX PROTEIN"/>
    <property type="match status" value="1"/>
</dbReference>
<comment type="similarity">
    <text evidence="1 2">Belongs to the outer membrane factor (OMF) (TC 1.B.17) family.</text>
</comment>
<dbReference type="Gene3D" id="1.20.1600.10">
    <property type="entry name" value="Outer membrane efflux proteins (OEP)"/>
    <property type="match status" value="1"/>
</dbReference>
<keyword evidence="2" id="KW-0732">Signal</keyword>
<comment type="subcellular location">
    <subcellularLocation>
        <location evidence="2">Cell membrane</location>
        <topology evidence="2">Lipid-anchor</topology>
    </subcellularLocation>
</comment>
<dbReference type="InterPro" id="IPR010131">
    <property type="entry name" value="MdtP/NodT-like"/>
</dbReference>
<gene>
    <name evidence="3" type="ORF">PQ457_16975</name>
</gene>
<dbReference type="RefSeq" id="WP_273620030.1">
    <property type="nucleotide sequence ID" value="NZ_CP117418.1"/>
</dbReference>
<accession>A0ABY7U2M6</accession>
<dbReference type="Pfam" id="PF02321">
    <property type="entry name" value="OEP"/>
    <property type="match status" value="2"/>
</dbReference>
<proteinExistence type="inferred from homology"/>
<keyword evidence="4" id="KW-1185">Reference proteome</keyword>
<feature type="signal peptide" evidence="2">
    <location>
        <begin position="1"/>
        <end position="21"/>
    </location>
</feature>
<dbReference type="NCBIfam" id="TIGR01845">
    <property type="entry name" value="outer_NodT"/>
    <property type="match status" value="1"/>
</dbReference>
<dbReference type="InterPro" id="IPR003423">
    <property type="entry name" value="OMP_efflux"/>
</dbReference>
<dbReference type="Proteomes" id="UP001218231">
    <property type="component" value="Plasmid unnamed1"/>
</dbReference>
<sequence>MRIFPFPLAALALVPAAPAQTAPSPQVQAVQPWWQAFNDPLLDAAEAQALAGNLSLEAAAARVEQARAMSRRAGAALLPSASLSAGAETDRQSLHSPIGAASQKIGLPRDYELYQAGVGAQWEIDLFGGLSAARRAAASGAMATLAEEQAARLAVTAQVADAYLHLRGLQQRLALAQDQAALRGSLAALVRQRADQGLASQFDANRAEAAHAAAQAALPPLRQAIAVDLDRLGVLIGDRAWPNRLRAPASLPLGFTPALDADPAALMRRRPDLVAAEARAAGAQARIGVAKAEYYPHLSLGALAGVVTVGGLSLASGDAVTASGGAALRWRLFDFGRIDAELAAARGARREALAQWREAALVAGAEVGDAIAALDEGAREEAALAQQVALLTRARDQARDAYTQGAVSLIDVLDADRNLLEASDRLTQSREALARSSVAAVRAMGGGFETGRKVMQDG</sequence>
<dbReference type="PANTHER" id="PTHR30203:SF25">
    <property type="entry name" value="OUTER MEMBRANE PROTEIN-RELATED"/>
    <property type="match status" value="1"/>
</dbReference>
<dbReference type="Gene3D" id="2.20.200.10">
    <property type="entry name" value="Outer membrane efflux proteins (OEP)"/>
    <property type="match status" value="1"/>
</dbReference>
<evidence type="ECO:0000313" key="3">
    <source>
        <dbReference type="EMBL" id="WCT79759.1"/>
    </source>
</evidence>
<evidence type="ECO:0000313" key="4">
    <source>
        <dbReference type="Proteomes" id="UP001218231"/>
    </source>
</evidence>
<keyword evidence="2" id="KW-0812">Transmembrane</keyword>
<evidence type="ECO:0000256" key="1">
    <source>
        <dbReference type="ARBA" id="ARBA00007613"/>
    </source>
</evidence>
<organism evidence="3 4">
    <name type="scientific">Novosphingobium humi</name>
    <dbReference type="NCBI Taxonomy" id="2282397"/>
    <lineage>
        <taxon>Bacteria</taxon>
        <taxon>Pseudomonadati</taxon>
        <taxon>Pseudomonadota</taxon>
        <taxon>Alphaproteobacteria</taxon>
        <taxon>Sphingomonadales</taxon>
        <taxon>Sphingomonadaceae</taxon>
        <taxon>Novosphingobium</taxon>
    </lineage>
</organism>
<evidence type="ECO:0000256" key="2">
    <source>
        <dbReference type="RuleBase" id="RU362097"/>
    </source>
</evidence>
<keyword evidence="2" id="KW-1134">Transmembrane beta strand</keyword>
<reference evidence="3 4" key="1">
    <citation type="submission" date="2023-02" db="EMBL/GenBank/DDBJ databases">
        <title>Genome sequence of Novosphingobium humi KACC 19094.</title>
        <authorList>
            <person name="Kim S."/>
            <person name="Heo J."/>
            <person name="Kwon S.-W."/>
        </authorList>
    </citation>
    <scope>NUCLEOTIDE SEQUENCE [LARGE SCALE GENOMIC DNA]</scope>
    <source>
        <strain evidence="3 4">KACC 19094</strain>
        <plasmid evidence="3 4">unnamed1</plasmid>
    </source>
</reference>
<protein>
    <submittedName>
        <fullName evidence="3">Efflux transporter outer membrane subunit</fullName>
    </submittedName>
</protein>
<geneLocation type="plasmid" evidence="3 4">
    <name>unnamed1</name>
</geneLocation>